<name>A0AAD2Q468_9AGAR</name>
<keyword evidence="2" id="KW-1185">Reference proteome</keyword>
<accession>A0AAD2Q468</accession>
<dbReference type="Proteomes" id="UP001295794">
    <property type="component" value="Unassembled WGS sequence"/>
</dbReference>
<dbReference type="EMBL" id="CAVNYO010000181">
    <property type="protein sequence ID" value="CAK5272187.1"/>
    <property type="molecule type" value="Genomic_DNA"/>
</dbReference>
<comment type="caution">
    <text evidence="1">The sequence shown here is derived from an EMBL/GenBank/DDBJ whole genome shotgun (WGS) entry which is preliminary data.</text>
</comment>
<proteinExistence type="predicted"/>
<evidence type="ECO:0000313" key="1">
    <source>
        <dbReference type="EMBL" id="CAK5272187.1"/>
    </source>
</evidence>
<gene>
    <name evidence="1" type="ORF">MYCIT1_LOCUS17752</name>
</gene>
<sequence>KCRSFSYDLRRNTSLSITQDPLYLKHPSHIALRQYRGLHIECAHPRDIACLTNPSIYCMPVRESRRSLCRPHLSGSFMSLGSRARDSKRKILGSSTNA</sequence>
<evidence type="ECO:0000313" key="2">
    <source>
        <dbReference type="Proteomes" id="UP001295794"/>
    </source>
</evidence>
<reference evidence="1" key="1">
    <citation type="submission" date="2023-11" db="EMBL/GenBank/DDBJ databases">
        <authorList>
            <person name="De Vega J J."/>
            <person name="De Vega J J."/>
        </authorList>
    </citation>
    <scope>NUCLEOTIDE SEQUENCE</scope>
</reference>
<protein>
    <submittedName>
        <fullName evidence="1">Uncharacterized protein</fullName>
    </submittedName>
</protein>
<dbReference type="AlphaFoldDB" id="A0AAD2Q468"/>
<feature type="non-terminal residue" evidence="1">
    <location>
        <position position="98"/>
    </location>
</feature>
<organism evidence="1 2">
    <name type="scientific">Mycena citricolor</name>
    <dbReference type="NCBI Taxonomy" id="2018698"/>
    <lineage>
        <taxon>Eukaryota</taxon>
        <taxon>Fungi</taxon>
        <taxon>Dikarya</taxon>
        <taxon>Basidiomycota</taxon>
        <taxon>Agaricomycotina</taxon>
        <taxon>Agaricomycetes</taxon>
        <taxon>Agaricomycetidae</taxon>
        <taxon>Agaricales</taxon>
        <taxon>Marasmiineae</taxon>
        <taxon>Mycenaceae</taxon>
        <taxon>Mycena</taxon>
    </lineage>
</organism>